<dbReference type="Proteomes" id="UP000078541">
    <property type="component" value="Unassembled WGS sequence"/>
</dbReference>
<feature type="region of interest" description="Disordered" evidence="1">
    <location>
        <begin position="1"/>
        <end position="24"/>
    </location>
</feature>
<evidence type="ECO:0000313" key="2">
    <source>
        <dbReference type="EMBL" id="KYN37663.1"/>
    </source>
</evidence>
<feature type="compositionally biased region" description="Polar residues" evidence="1">
    <location>
        <begin position="152"/>
        <end position="161"/>
    </location>
</feature>
<accession>A0A195FB64</accession>
<reference evidence="2 3" key="1">
    <citation type="submission" date="2016-03" db="EMBL/GenBank/DDBJ databases">
        <title>Trachymyrmex septentrionalis WGS genome.</title>
        <authorList>
            <person name="Nygaard S."/>
            <person name="Hu H."/>
            <person name="Boomsma J."/>
            <person name="Zhang G."/>
        </authorList>
    </citation>
    <scope>NUCLEOTIDE SEQUENCE [LARGE SCALE GENOMIC DNA]</scope>
    <source>
        <strain evidence="2">Tsep2-gDNA-1</strain>
        <tissue evidence="2">Whole body</tissue>
    </source>
</reference>
<proteinExistence type="predicted"/>
<evidence type="ECO:0000313" key="3">
    <source>
        <dbReference type="Proteomes" id="UP000078541"/>
    </source>
</evidence>
<feature type="compositionally biased region" description="Polar residues" evidence="1">
    <location>
        <begin position="11"/>
        <end position="24"/>
    </location>
</feature>
<feature type="region of interest" description="Disordered" evidence="1">
    <location>
        <begin position="152"/>
        <end position="172"/>
    </location>
</feature>
<dbReference type="EMBL" id="KQ981693">
    <property type="protein sequence ID" value="KYN37663.1"/>
    <property type="molecule type" value="Genomic_DNA"/>
</dbReference>
<keyword evidence="3" id="KW-1185">Reference proteome</keyword>
<name>A0A195FB64_9HYME</name>
<organism evidence="2 3">
    <name type="scientific">Trachymyrmex septentrionalis</name>
    <dbReference type="NCBI Taxonomy" id="34720"/>
    <lineage>
        <taxon>Eukaryota</taxon>
        <taxon>Metazoa</taxon>
        <taxon>Ecdysozoa</taxon>
        <taxon>Arthropoda</taxon>
        <taxon>Hexapoda</taxon>
        <taxon>Insecta</taxon>
        <taxon>Pterygota</taxon>
        <taxon>Neoptera</taxon>
        <taxon>Endopterygota</taxon>
        <taxon>Hymenoptera</taxon>
        <taxon>Apocrita</taxon>
        <taxon>Aculeata</taxon>
        <taxon>Formicoidea</taxon>
        <taxon>Formicidae</taxon>
        <taxon>Myrmicinae</taxon>
        <taxon>Trachymyrmex</taxon>
    </lineage>
</organism>
<sequence>MGSPKARSQTREASTPNARDTPNRTYCNSTPECASTFGHGFFTLPVSNKIGGTTLYTCATSYAQFTLNYGSDKADPTLSQYLLLCTPLLYALTNSLSLFSNVIAAENCVIGCRVLGKLLRALTTCSGNELLDAHSCEMAFTCASVGTSPVISSQKRLSGSGSAPPDAFGRSF</sequence>
<gene>
    <name evidence="2" type="ORF">ALC56_07862</name>
</gene>
<evidence type="ECO:0000256" key="1">
    <source>
        <dbReference type="SAM" id="MobiDB-lite"/>
    </source>
</evidence>
<dbReference type="AlphaFoldDB" id="A0A195FB64"/>
<protein>
    <submittedName>
        <fullName evidence="2">Uncharacterized protein</fullName>
    </submittedName>
</protein>